<protein>
    <submittedName>
        <fullName evidence="1">Uncharacterized protein</fullName>
    </submittedName>
</protein>
<feature type="non-terminal residue" evidence="1">
    <location>
        <position position="71"/>
    </location>
</feature>
<sequence length="71" mass="8417">MAERQVWPLALLLGLGPTNAQDKTSFYAQWWGWRRIKETLRQKYPDIVIDGRQLDMLYGPWIWLSGSYPHP</sequence>
<dbReference type="EMBL" id="LAZR01017243">
    <property type="protein sequence ID" value="KKM01238.1"/>
    <property type="molecule type" value="Genomic_DNA"/>
</dbReference>
<organism evidence="1">
    <name type="scientific">marine sediment metagenome</name>
    <dbReference type="NCBI Taxonomy" id="412755"/>
    <lineage>
        <taxon>unclassified sequences</taxon>
        <taxon>metagenomes</taxon>
        <taxon>ecological metagenomes</taxon>
    </lineage>
</organism>
<comment type="caution">
    <text evidence="1">The sequence shown here is derived from an EMBL/GenBank/DDBJ whole genome shotgun (WGS) entry which is preliminary data.</text>
</comment>
<accession>A0A0F9JQI5</accession>
<evidence type="ECO:0000313" key="1">
    <source>
        <dbReference type="EMBL" id="KKM01238.1"/>
    </source>
</evidence>
<reference evidence="1" key="1">
    <citation type="journal article" date="2015" name="Nature">
        <title>Complex archaea that bridge the gap between prokaryotes and eukaryotes.</title>
        <authorList>
            <person name="Spang A."/>
            <person name="Saw J.H."/>
            <person name="Jorgensen S.L."/>
            <person name="Zaremba-Niedzwiedzka K."/>
            <person name="Martijn J."/>
            <person name="Lind A.E."/>
            <person name="van Eijk R."/>
            <person name="Schleper C."/>
            <person name="Guy L."/>
            <person name="Ettema T.J."/>
        </authorList>
    </citation>
    <scope>NUCLEOTIDE SEQUENCE</scope>
</reference>
<name>A0A0F9JQI5_9ZZZZ</name>
<proteinExistence type="predicted"/>
<gene>
    <name evidence="1" type="ORF">LCGC14_1796390</name>
</gene>
<dbReference type="AlphaFoldDB" id="A0A0F9JQI5"/>